<dbReference type="GO" id="GO:0000122">
    <property type="term" value="P:negative regulation of transcription by RNA polymerase II"/>
    <property type="evidence" value="ECO:0007669"/>
    <property type="project" value="TreeGrafter"/>
</dbReference>
<dbReference type="Proteomes" id="UP000440578">
    <property type="component" value="Unassembled WGS sequence"/>
</dbReference>
<dbReference type="InterPro" id="IPR001841">
    <property type="entry name" value="Znf_RING"/>
</dbReference>
<evidence type="ECO:0000256" key="3">
    <source>
        <dbReference type="ARBA" id="ARBA00022771"/>
    </source>
</evidence>
<evidence type="ECO:0000256" key="5">
    <source>
        <dbReference type="ARBA" id="ARBA00023242"/>
    </source>
</evidence>
<dbReference type="InterPro" id="IPR017907">
    <property type="entry name" value="Znf_RING_CS"/>
</dbReference>
<keyword evidence="10" id="KW-1185">Reference proteome</keyword>
<dbReference type="InterPro" id="IPR013083">
    <property type="entry name" value="Znf_RING/FYVE/PHD"/>
</dbReference>
<evidence type="ECO:0000256" key="2">
    <source>
        <dbReference type="ARBA" id="ARBA00022723"/>
    </source>
</evidence>
<dbReference type="PANTHER" id="PTHR10825:SF29">
    <property type="entry name" value="POLYCOMB GROUP RING FINGER PROTEIN 1"/>
    <property type="match status" value="1"/>
</dbReference>
<keyword evidence="4" id="KW-0862">Zinc</keyword>
<dbReference type="InterPro" id="IPR032443">
    <property type="entry name" value="RAWUL"/>
</dbReference>
<sequence length="330" mass="36111">MAAPGETRPDRAVALSELTPHLVCPLCGGYYVDATAIVECLHTFCRSCILRHLETSSYCPALTCDVMIHRTKGAISLRPDATLQSIVYKTVPGLHRDEMQRRQLFYADKPDADAELAPSSKGCYEEGAGRYYAPDDTIDVRIQYASHNPEELVPVRYFRCPAGLPLSTLKKLLFQKYGFSDSLQMELIHGRKVLPADIKLLDVAYIINWSRPLHIETASLGLRYGSAVPPLSSLSRPAPSTTSTSSTSSRPVFPVPPLPQRPKSQNVRAIPNPSLLRQRSAEDRARDSGKGSPTAGSTAPAMSPPTIRDIHSLTRQLQEAGTSVTITNTS</sequence>
<dbReference type="Gene3D" id="3.10.20.90">
    <property type="entry name" value="Phosphatidylinositol 3-kinase Catalytic Subunit, Chain A, domain 1"/>
    <property type="match status" value="1"/>
</dbReference>
<dbReference type="GO" id="GO:1990841">
    <property type="term" value="F:promoter-specific chromatin binding"/>
    <property type="evidence" value="ECO:0007669"/>
    <property type="project" value="TreeGrafter"/>
</dbReference>
<keyword evidence="2" id="KW-0479">Metal-binding</keyword>
<dbReference type="SUPFAM" id="SSF57850">
    <property type="entry name" value="RING/U-box"/>
    <property type="match status" value="1"/>
</dbReference>
<feature type="compositionally biased region" description="Low complexity" evidence="7">
    <location>
        <begin position="231"/>
        <end position="252"/>
    </location>
</feature>
<gene>
    <name evidence="9" type="primary">BMI1_2</name>
    <name evidence="9" type="ORF">FJT64_026652</name>
</gene>
<proteinExistence type="predicted"/>
<dbReference type="GO" id="GO:0008270">
    <property type="term" value="F:zinc ion binding"/>
    <property type="evidence" value="ECO:0007669"/>
    <property type="project" value="UniProtKB-KW"/>
</dbReference>
<keyword evidence="5" id="KW-0539">Nucleus</keyword>
<dbReference type="OrthoDB" id="6379434at2759"/>
<comment type="subcellular location">
    <subcellularLocation>
        <location evidence="1">Nucleus</location>
    </subcellularLocation>
</comment>
<evidence type="ECO:0000313" key="9">
    <source>
        <dbReference type="EMBL" id="KAF0300964.1"/>
    </source>
</evidence>
<reference evidence="9 10" key="1">
    <citation type="submission" date="2019-07" db="EMBL/GenBank/DDBJ databases">
        <title>Draft genome assembly of a fouling barnacle, Amphibalanus amphitrite (Darwin, 1854): The first reference genome for Thecostraca.</title>
        <authorList>
            <person name="Kim W."/>
        </authorList>
    </citation>
    <scope>NUCLEOTIDE SEQUENCE [LARGE SCALE GENOMIC DNA]</scope>
    <source>
        <strain evidence="9">SNU_AA5</strain>
        <tissue evidence="9">Soma without cirri and trophi</tissue>
    </source>
</reference>
<keyword evidence="3 6" id="KW-0863">Zinc-finger</keyword>
<dbReference type="FunFam" id="3.30.40.10:FF:000033">
    <property type="entry name" value="Polycomb group RING finger protein 3"/>
    <property type="match status" value="1"/>
</dbReference>
<protein>
    <submittedName>
        <fullName evidence="9">Polycomb complex protein BMI-1</fullName>
    </submittedName>
</protein>
<evidence type="ECO:0000256" key="1">
    <source>
        <dbReference type="ARBA" id="ARBA00004123"/>
    </source>
</evidence>
<dbReference type="EMBL" id="VIIS01001210">
    <property type="protein sequence ID" value="KAF0300964.1"/>
    <property type="molecule type" value="Genomic_DNA"/>
</dbReference>
<dbReference type="PANTHER" id="PTHR10825">
    <property type="entry name" value="RING FINGER DOMAIN-CONTAINING, POLYCOMB GROUP COMPONENT"/>
    <property type="match status" value="1"/>
</dbReference>
<dbReference type="AlphaFoldDB" id="A0A6A4WAY6"/>
<dbReference type="PROSITE" id="PS50089">
    <property type="entry name" value="ZF_RING_2"/>
    <property type="match status" value="1"/>
</dbReference>
<name>A0A6A4WAY6_AMPAM</name>
<evidence type="ECO:0000256" key="4">
    <source>
        <dbReference type="ARBA" id="ARBA00022833"/>
    </source>
</evidence>
<feature type="domain" description="RING-type" evidence="8">
    <location>
        <begin position="24"/>
        <end position="60"/>
    </location>
</feature>
<evidence type="ECO:0000313" key="10">
    <source>
        <dbReference type="Proteomes" id="UP000440578"/>
    </source>
</evidence>
<dbReference type="InterPro" id="IPR018957">
    <property type="entry name" value="Znf_C3HC4_RING-type"/>
</dbReference>
<evidence type="ECO:0000256" key="7">
    <source>
        <dbReference type="SAM" id="MobiDB-lite"/>
    </source>
</evidence>
<dbReference type="GO" id="GO:0035102">
    <property type="term" value="C:PRC1 complex"/>
    <property type="evidence" value="ECO:0007669"/>
    <property type="project" value="TreeGrafter"/>
</dbReference>
<dbReference type="Gene3D" id="3.30.40.10">
    <property type="entry name" value="Zinc/RING finger domain, C3HC4 (zinc finger)"/>
    <property type="match status" value="1"/>
</dbReference>
<dbReference type="Pfam" id="PF00097">
    <property type="entry name" value="zf-C3HC4"/>
    <property type="match status" value="1"/>
</dbReference>
<dbReference type="PROSITE" id="PS00518">
    <property type="entry name" value="ZF_RING_1"/>
    <property type="match status" value="1"/>
</dbReference>
<feature type="region of interest" description="Disordered" evidence="7">
    <location>
        <begin position="231"/>
        <end position="309"/>
    </location>
</feature>
<comment type="caution">
    <text evidence="9">The sequence shown here is derived from an EMBL/GenBank/DDBJ whole genome shotgun (WGS) entry which is preliminary data.</text>
</comment>
<evidence type="ECO:0000256" key="6">
    <source>
        <dbReference type="PROSITE-ProRule" id="PRU00175"/>
    </source>
</evidence>
<accession>A0A6A4WAY6</accession>
<evidence type="ECO:0000259" key="8">
    <source>
        <dbReference type="PROSITE" id="PS50089"/>
    </source>
</evidence>
<feature type="compositionally biased region" description="Basic and acidic residues" evidence="7">
    <location>
        <begin position="279"/>
        <end position="289"/>
    </location>
</feature>
<dbReference type="Pfam" id="PF16207">
    <property type="entry name" value="RAWUL"/>
    <property type="match status" value="1"/>
</dbReference>
<organism evidence="9 10">
    <name type="scientific">Amphibalanus amphitrite</name>
    <name type="common">Striped barnacle</name>
    <name type="synonym">Balanus amphitrite</name>
    <dbReference type="NCBI Taxonomy" id="1232801"/>
    <lineage>
        <taxon>Eukaryota</taxon>
        <taxon>Metazoa</taxon>
        <taxon>Ecdysozoa</taxon>
        <taxon>Arthropoda</taxon>
        <taxon>Crustacea</taxon>
        <taxon>Multicrustacea</taxon>
        <taxon>Cirripedia</taxon>
        <taxon>Thoracica</taxon>
        <taxon>Thoracicalcarea</taxon>
        <taxon>Balanomorpha</taxon>
        <taxon>Balanoidea</taxon>
        <taxon>Balanidae</taxon>
        <taxon>Amphibalaninae</taxon>
        <taxon>Amphibalanus</taxon>
    </lineage>
</organism>